<dbReference type="GO" id="GO:0005886">
    <property type="term" value="C:plasma membrane"/>
    <property type="evidence" value="ECO:0007669"/>
    <property type="project" value="TreeGrafter"/>
</dbReference>
<keyword evidence="7" id="KW-0131">Cell cycle</keyword>
<dbReference type="RefSeq" id="WP_259315434.1">
    <property type="nucleotide sequence ID" value="NZ_CP087164.1"/>
</dbReference>
<evidence type="ECO:0000256" key="8">
    <source>
        <dbReference type="SAM" id="MobiDB-lite"/>
    </source>
</evidence>
<keyword evidence="5" id="KW-1133">Transmembrane helix</keyword>
<evidence type="ECO:0000256" key="7">
    <source>
        <dbReference type="ARBA" id="ARBA00023306"/>
    </source>
</evidence>
<dbReference type="PANTHER" id="PTHR37820:SF1">
    <property type="entry name" value="CELL DIVISION PROTEIN FTSQ"/>
    <property type="match status" value="1"/>
</dbReference>
<protein>
    <submittedName>
        <fullName evidence="10">Cell division protein FtsQ</fullName>
    </submittedName>
</protein>
<keyword evidence="2" id="KW-1003">Cell membrane</keyword>
<evidence type="ECO:0000256" key="6">
    <source>
        <dbReference type="ARBA" id="ARBA00023136"/>
    </source>
</evidence>
<dbReference type="GO" id="GO:0051301">
    <property type="term" value="P:cell division"/>
    <property type="evidence" value="ECO:0007669"/>
    <property type="project" value="UniProtKB-KW"/>
</dbReference>
<dbReference type="Gene3D" id="3.10.20.310">
    <property type="entry name" value="membrane protein fhac"/>
    <property type="match status" value="1"/>
</dbReference>
<sequence>MVAAARHLRPPRLRARAWVLLALLLAAAAFGAWLWVRDSSLVRVEQVTVSGATGAEAPEVRQALDQAAREMTTLHVDTGRLRKAVAMYPQVKDLRAEADLLHRLNIEVIERPPVAALSVDGKRTPVAADGMLLQGRLSPAGLPVVKVPALPAGGRVTGGQTFRALDAIAAAPAALRRHIARVQIGRTGIEAVVERGPRILLGDGSRPRAKWIAAARVLGDRDAAGATYIDVRLPERPVAGGLPTSATADPAQASTSTGA</sequence>
<keyword evidence="11" id="KW-1185">Reference proteome</keyword>
<name>A0A9E6XXU1_9ACTN</name>
<evidence type="ECO:0000256" key="1">
    <source>
        <dbReference type="ARBA" id="ARBA00004370"/>
    </source>
</evidence>
<keyword evidence="4" id="KW-0812">Transmembrane</keyword>
<feature type="compositionally biased region" description="Polar residues" evidence="8">
    <location>
        <begin position="244"/>
        <end position="259"/>
    </location>
</feature>
<dbReference type="PANTHER" id="PTHR37820">
    <property type="entry name" value="CELL DIVISION PROTEIN DIVIB"/>
    <property type="match status" value="1"/>
</dbReference>
<feature type="domain" description="POTRA" evidence="9">
    <location>
        <begin position="42"/>
        <end position="111"/>
    </location>
</feature>
<comment type="subcellular location">
    <subcellularLocation>
        <location evidence="1">Membrane</location>
    </subcellularLocation>
</comment>
<evidence type="ECO:0000313" key="10">
    <source>
        <dbReference type="EMBL" id="UGS35752.1"/>
    </source>
</evidence>
<dbReference type="EMBL" id="CP087164">
    <property type="protein sequence ID" value="UGS35752.1"/>
    <property type="molecule type" value="Genomic_DNA"/>
</dbReference>
<feature type="region of interest" description="Disordered" evidence="8">
    <location>
        <begin position="240"/>
        <end position="259"/>
    </location>
</feature>
<reference evidence="10" key="1">
    <citation type="journal article" date="2022" name="Int. J. Syst. Evol. Microbiol.">
        <title>Pseudomonas aegrilactucae sp. nov. and Pseudomonas morbosilactucae sp. nov., pathogens causing bacterial rot of lettuce in Japan.</title>
        <authorList>
            <person name="Sawada H."/>
            <person name="Fujikawa T."/>
            <person name="Satou M."/>
        </authorList>
    </citation>
    <scope>NUCLEOTIDE SEQUENCE</scope>
    <source>
        <strain evidence="10">0166_1</strain>
    </source>
</reference>
<organism evidence="10 11">
    <name type="scientific">Capillimicrobium parvum</name>
    <dbReference type="NCBI Taxonomy" id="2884022"/>
    <lineage>
        <taxon>Bacteria</taxon>
        <taxon>Bacillati</taxon>
        <taxon>Actinomycetota</taxon>
        <taxon>Thermoleophilia</taxon>
        <taxon>Solirubrobacterales</taxon>
        <taxon>Capillimicrobiaceae</taxon>
        <taxon>Capillimicrobium</taxon>
    </lineage>
</organism>
<evidence type="ECO:0000256" key="2">
    <source>
        <dbReference type="ARBA" id="ARBA00022475"/>
    </source>
</evidence>
<keyword evidence="6" id="KW-0472">Membrane</keyword>
<dbReference type="Proteomes" id="UP001162834">
    <property type="component" value="Chromosome"/>
</dbReference>
<accession>A0A9E6XXU1</accession>
<evidence type="ECO:0000259" key="9">
    <source>
        <dbReference type="PROSITE" id="PS51779"/>
    </source>
</evidence>
<keyword evidence="3 10" id="KW-0132">Cell division</keyword>
<evidence type="ECO:0000313" key="11">
    <source>
        <dbReference type="Proteomes" id="UP001162834"/>
    </source>
</evidence>
<dbReference type="InterPro" id="IPR034746">
    <property type="entry name" value="POTRA"/>
</dbReference>
<dbReference type="PROSITE" id="PS51779">
    <property type="entry name" value="POTRA"/>
    <property type="match status" value="1"/>
</dbReference>
<proteinExistence type="predicted"/>
<dbReference type="Pfam" id="PF08478">
    <property type="entry name" value="POTRA_1"/>
    <property type="match status" value="1"/>
</dbReference>
<evidence type="ECO:0000256" key="5">
    <source>
        <dbReference type="ARBA" id="ARBA00022989"/>
    </source>
</evidence>
<dbReference type="InterPro" id="IPR013685">
    <property type="entry name" value="POTRA_FtsQ_type"/>
</dbReference>
<gene>
    <name evidence="10" type="primary">ftsQ</name>
    <name evidence="10" type="ORF">DSM104329_02147</name>
</gene>
<evidence type="ECO:0000256" key="4">
    <source>
        <dbReference type="ARBA" id="ARBA00022692"/>
    </source>
</evidence>
<evidence type="ECO:0000256" key="3">
    <source>
        <dbReference type="ARBA" id="ARBA00022618"/>
    </source>
</evidence>
<dbReference type="InterPro" id="IPR050487">
    <property type="entry name" value="FtsQ_DivIB"/>
</dbReference>
<dbReference type="AlphaFoldDB" id="A0A9E6XXU1"/>
<dbReference type="KEGG" id="sbae:DSM104329_02147"/>